<sequence length="121" mass="13763">MPTHLSGRDSSIFTSTMRAGFGLWWYGRRGSISSFAVHVAARRSRRDDGLHLMEPWGAQNGVVNGWFIDDEEFGGLVVPPTWIGRRIVPSLETCSEVNPVREYNERLICFLLIPMRLRVSL</sequence>
<dbReference type="AlphaFoldDB" id="A0A6D2HWI8"/>
<evidence type="ECO:0000313" key="2">
    <source>
        <dbReference type="Proteomes" id="UP000467841"/>
    </source>
</evidence>
<accession>A0A6D2HWI8</accession>
<dbReference type="Proteomes" id="UP000467841">
    <property type="component" value="Unassembled WGS sequence"/>
</dbReference>
<evidence type="ECO:0000313" key="1">
    <source>
        <dbReference type="EMBL" id="CAA7018926.1"/>
    </source>
</evidence>
<dbReference type="EMBL" id="CACVBM020000432">
    <property type="protein sequence ID" value="CAA7018926.1"/>
    <property type="molecule type" value="Genomic_DNA"/>
</dbReference>
<reference evidence="1" key="1">
    <citation type="submission" date="2020-01" db="EMBL/GenBank/DDBJ databases">
        <authorList>
            <person name="Mishra B."/>
        </authorList>
    </citation>
    <scope>NUCLEOTIDE SEQUENCE [LARGE SCALE GENOMIC DNA]</scope>
</reference>
<gene>
    <name evidence="1" type="ORF">MERR_LOCUS6161</name>
</gene>
<keyword evidence="2" id="KW-1185">Reference proteome</keyword>
<protein>
    <submittedName>
        <fullName evidence="1">Uncharacterized protein</fullName>
    </submittedName>
</protein>
<proteinExistence type="predicted"/>
<organism evidence="1 2">
    <name type="scientific">Microthlaspi erraticum</name>
    <dbReference type="NCBI Taxonomy" id="1685480"/>
    <lineage>
        <taxon>Eukaryota</taxon>
        <taxon>Viridiplantae</taxon>
        <taxon>Streptophyta</taxon>
        <taxon>Embryophyta</taxon>
        <taxon>Tracheophyta</taxon>
        <taxon>Spermatophyta</taxon>
        <taxon>Magnoliopsida</taxon>
        <taxon>eudicotyledons</taxon>
        <taxon>Gunneridae</taxon>
        <taxon>Pentapetalae</taxon>
        <taxon>rosids</taxon>
        <taxon>malvids</taxon>
        <taxon>Brassicales</taxon>
        <taxon>Brassicaceae</taxon>
        <taxon>Coluteocarpeae</taxon>
        <taxon>Microthlaspi</taxon>
    </lineage>
</organism>
<name>A0A6D2HWI8_9BRAS</name>
<comment type="caution">
    <text evidence="1">The sequence shown here is derived from an EMBL/GenBank/DDBJ whole genome shotgun (WGS) entry which is preliminary data.</text>
</comment>